<dbReference type="InterPro" id="IPR023635">
    <property type="entry name" value="Peptide_deformylase"/>
</dbReference>
<dbReference type="SUPFAM" id="SSF56420">
    <property type="entry name" value="Peptide deformylase"/>
    <property type="match status" value="1"/>
</dbReference>
<dbReference type="PANTHER" id="PTHR10458:SF22">
    <property type="entry name" value="PEPTIDE DEFORMYLASE"/>
    <property type="match status" value="1"/>
</dbReference>
<feature type="binding site" evidence="2">
    <location>
        <position position="169"/>
    </location>
    <ligand>
        <name>Fe cation</name>
        <dbReference type="ChEBI" id="CHEBI:24875"/>
    </ligand>
</feature>
<accession>A0A0G1NNL5</accession>
<dbReference type="PANTHER" id="PTHR10458">
    <property type="entry name" value="PEPTIDE DEFORMYLASE"/>
    <property type="match status" value="1"/>
</dbReference>
<keyword evidence="2" id="KW-0408">Iron</keyword>
<comment type="caution">
    <text evidence="4">The sequence shown here is derived from an EMBL/GenBank/DDBJ whole genome shotgun (WGS) entry which is preliminary data.</text>
</comment>
<comment type="similarity">
    <text evidence="1 2">Belongs to the polypeptide deformylase family.</text>
</comment>
<proteinExistence type="inferred from homology"/>
<dbReference type="Pfam" id="PF01327">
    <property type="entry name" value="Pep_deformylase"/>
    <property type="match status" value="2"/>
</dbReference>
<keyword evidence="2" id="KW-0479">Metal-binding</keyword>
<keyword evidence="2" id="KW-0378">Hydrolase</keyword>
<feature type="binding site" evidence="2">
    <location>
        <position position="109"/>
    </location>
    <ligand>
        <name>Fe cation</name>
        <dbReference type="ChEBI" id="CHEBI:24875"/>
    </ligand>
</feature>
<evidence type="ECO:0000313" key="5">
    <source>
        <dbReference type="Proteomes" id="UP000034107"/>
    </source>
</evidence>
<dbReference type="CDD" id="cd00487">
    <property type="entry name" value="Pep_deformylase"/>
    <property type="match status" value="1"/>
</dbReference>
<evidence type="ECO:0000313" key="4">
    <source>
        <dbReference type="EMBL" id="KKU21927.1"/>
    </source>
</evidence>
<dbReference type="GO" id="GO:0046872">
    <property type="term" value="F:metal ion binding"/>
    <property type="evidence" value="ECO:0007669"/>
    <property type="project" value="UniProtKB-KW"/>
</dbReference>
<evidence type="ECO:0000256" key="2">
    <source>
        <dbReference type="HAMAP-Rule" id="MF_00163"/>
    </source>
</evidence>
<feature type="binding site" evidence="2">
    <location>
        <position position="165"/>
    </location>
    <ligand>
        <name>Fe cation</name>
        <dbReference type="ChEBI" id="CHEBI:24875"/>
    </ligand>
</feature>
<reference evidence="4 5" key="1">
    <citation type="journal article" date="2015" name="Nature">
        <title>rRNA introns, odd ribosomes, and small enigmatic genomes across a large radiation of phyla.</title>
        <authorList>
            <person name="Brown C.T."/>
            <person name="Hug L.A."/>
            <person name="Thomas B.C."/>
            <person name="Sharon I."/>
            <person name="Castelle C.J."/>
            <person name="Singh A."/>
            <person name="Wilkins M.J."/>
            <person name="Williams K.H."/>
            <person name="Banfield J.F."/>
        </authorList>
    </citation>
    <scope>NUCLEOTIDE SEQUENCE [LARGE SCALE GENOMIC DNA]</scope>
</reference>
<feature type="active site" evidence="2">
    <location>
        <position position="166"/>
    </location>
</feature>
<feature type="region of interest" description="Disordered" evidence="3">
    <location>
        <begin position="80"/>
        <end position="99"/>
    </location>
</feature>
<dbReference type="HAMAP" id="MF_00163">
    <property type="entry name" value="Pep_deformylase"/>
    <property type="match status" value="1"/>
</dbReference>
<dbReference type="GO" id="GO:0006412">
    <property type="term" value="P:translation"/>
    <property type="evidence" value="ECO:0007669"/>
    <property type="project" value="UniProtKB-UniRule"/>
</dbReference>
<dbReference type="PRINTS" id="PR01576">
    <property type="entry name" value="PDEFORMYLASE"/>
</dbReference>
<comment type="cofactor">
    <cofactor evidence="2">
        <name>Fe(2+)</name>
        <dbReference type="ChEBI" id="CHEBI:29033"/>
    </cofactor>
    <text evidence="2">Binds 1 Fe(2+) ion.</text>
</comment>
<feature type="compositionally biased region" description="Basic and acidic residues" evidence="3">
    <location>
        <begin position="82"/>
        <end position="98"/>
    </location>
</feature>
<dbReference type="Gene3D" id="3.90.45.10">
    <property type="entry name" value="Peptide deformylase"/>
    <property type="match status" value="1"/>
</dbReference>
<name>A0A0G1NNL5_9BACT</name>
<dbReference type="EC" id="3.5.1.88" evidence="2"/>
<keyword evidence="2" id="KW-0648">Protein biosynthesis</keyword>
<dbReference type="PIRSF" id="PIRSF004749">
    <property type="entry name" value="Pep_def"/>
    <property type="match status" value="1"/>
</dbReference>
<dbReference type="Proteomes" id="UP000034107">
    <property type="component" value="Unassembled WGS sequence"/>
</dbReference>
<dbReference type="GO" id="GO:0042586">
    <property type="term" value="F:peptide deformylase activity"/>
    <property type="evidence" value="ECO:0007669"/>
    <property type="project" value="UniProtKB-UniRule"/>
</dbReference>
<sequence>MAILPIVKTPNPVLRQAVKPIGEIDKKIIKLIFDMADTLNAQVDPQGVGLAAPQVGFLLSLFLTKPTPRSNIGAFINPLEIPNDKHTNPDNTSGDKEKLTKKRGLLEGCLSLPNYYSDVSRRPTITIRYTTFDLNKARGGNGYDHLQTKELTQTFNGFPAQIIQHEMDHLKGRLFIDLVLEQKSNLLKLTGDKWEQIELGKTS</sequence>
<dbReference type="PATRIC" id="fig|1618732.3.peg.432"/>
<evidence type="ECO:0000256" key="1">
    <source>
        <dbReference type="ARBA" id="ARBA00010759"/>
    </source>
</evidence>
<dbReference type="AlphaFoldDB" id="A0A0G1NNL5"/>
<gene>
    <name evidence="2" type="primary">def</name>
    <name evidence="4" type="ORF">UX31_C0009G0005</name>
</gene>
<dbReference type="EMBL" id="LCLS01000009">
    <property type="protein sequence ID" value="KKU21927.1"/>
    <property type="molecule type" value="Genomic_DNA"/>
</dbReference>
<organism evidence="4 5">
    <name type="scientific">Candidatus Nomurabacteria bacterium GW2011_GWA1_46_11</name>
    <dbReference type="NCBI Taxonomy" id="1618732"/>
    <lineage>
        <taxon>Bacteria</taxon>
        <taxon>Candidatus Nomuraibacteriota</taxon>
    </lineage>
</organism>
<comment type="function">
    <text evidence="2">Removes the formyl group from the N-terminal Met of newly synthesized proteins. Requires at least a dipeptide for an efficient rate of reaction. N-terminal L-methionine is a prerequisite for activity but the enzyme has broad specificity at other positions.</text>
</comment>
<dbReference type="InterPro" id="IPR036821">
    <property type="entry name" value="Peptide_deformylase_sf"/>
</dbReference>
<comment type="catalytic activity">
    <reaction evidence="2">
        <text>N-terminal N-formyl-L-methionyl-[peptide] + H2O = N-terminal L-methionyl-[peptide] + formate</text>
        <dbReference type="Rhea" id="RHEA:24420"/>
        <dbReference type="Rhea" id="RHEA-COMP:10639"/>
        <dbReference type="Rhea" id="RHEA-COMP:10640"/>
        <dbReference type="ChEBI" id="CHEBI:15377"/>
        <dbReference type="ChEBI" id="CHEBI:15740"/>
        <dbReference type="ChEBI" id="CHEBI:49298"/>
        <dbReference type="ChEBI" id="CHEBI:64731"/>
        <dbReference type="EC" id="3.5.1.88"/>
    </reaction>
</comment>
<protein>
    <recommendedName>
        <fullName evidence="2">Peptide deformylase</fullName>
        <shortName evidence="2">PDF</shortName>
        <ecNumber evidence="2">3.5.1.88</ecNumber>
    </recommendedName>
    <alternativeName>
        <fullName evidence="2">Polypeptide deformylase</fullName>
    </alternativeName>
</protein>
<evidence type="ECO:0000256" key="3">
    <source>
        <dbReference type="SAM" id="MobiDB-lite"/>
    </source>
</evidence>